<evidence type="ECO:0000313" key="2">
    <source>
        <dbReference type="Proteomes" id="UP000706333"/>
    </source>
</evidence>
<dbReference type="AlphaFoldDB" id="A0A934WIA5"/>
<protein>
    <submittedName>
        <fullName evidence="1">Uncharacterized protein</fullName>
    </submittedName>
</protein>
<reference evidence="1" key="2">
    <citation type="journal article" date="2020" name="Microorganisms">
        <title>Osmotic Adaptation and Compatible Solute Biosynthesis of Phototrophic Bacteria as Revealed from Genome Analyses.</title>
        <authorList>
            <person name="Imhoff J.F."/>
            <person name="Rahn T."/>
            <person name="Kunzel S."/>
            <person name="Keller A."/>
            <person name="Neulinger S.C."/>
        </authorList>
    </citation>
    <scope>NUCLEOTIDE SEQUENCE</scope>
    <source>
        <strain evidence="1">LMG 28126</strain>
    </source>
</reference>
<name>A0A934WIA5_9RHOB</name>
<proteinExistence type="predicted"/>
<sequence>MPPASDPRHDPSLEIRIPISPTRGFYHQVRFFEHNLRRLGGIYERALLRVVVGDDADMAAVRRDNAWSAGRPVDWTGVPRDIFARHGMWGTADWRLMLPPETDLVVLADADTVWLRDIDPLRHAIGPGAVVAGHMAHGPPPMPRDAGVLARTRRHALWPVILQLFDLPMPDRLHPYSMDVEGAFGLAPAYFNLGFVVLTAEAMRACGRRVPPVQDRLLEVCRSRMRCQIALTLACLIEGVTQEVLPAEYNAANDPVHAAHNGVSPDAVRVLHYLRTRELQRDRILLPEHRAETLALEGGHPLDRLLLERVAEFLGSVATGDGGRPPPGAG</sequence>
<dbReference type="InterPro" id="IPR029044">
    <property type="entry name" value="Nucleotide-diphossugar_trans"/>
</dbReference>
<reference evidence="1" key="1">
    <citation type="submission" date="2017-05" db="EMBL/GenBank/DDBJ databases">
        <authorList>
            <person name="Imhoff J.F."/>
            <person name="Rahn T."/>
            <person name="Kuenzel S."/>
            <person name="Neulinger S.C."/>
        </authorList>
    </citation>
    <scope>NUCLEOTIDE SEQUENCE</scope>
    <source>
        <strain evidence="1">LMG 28126</strain>
    </source>
</reference>
<dbReference type="Proteomes" id="UP000706333">
    <property type="component" value="Unassembled WGS sequence"/>
</dbReference>
<gene>
    <name evidence="1" type="ORF">CCR87_11820</name>
</gene>
<dbReference type="EMBL" id="NHSD01000284">
    <property type="protein sequence ID" value="MBK5928005.1"/>
    <property type="molecule type" value="Genomic_DNA"/>
</dbReference>
<dbReference type="Gene3D" id="3.90.550.10">
    <property type="entry name" value="Spore Coat Polysaccharide Biosynthesis Protein SpsA, Chain A"/>
    <property type="match status" value="1"/>
</dbReference>
<dbReference type="RefSeq" id="WP_201157752.1">
    <property type="nucleotide sequence ID" value="NZ_NHSD01000284.1"/>
</dbReference>
<organism evidence="1 2">
    <name type="scientific">Rhodobaculum claviforme</name>
    <dbReference type="NCBI Taxonomy" id="1549854"/>
    <lineage>
        <taxon>Bacteria</taxon>
        <taxon>Pseudomonadati</taxon>
        <taxon>Pseudomonadota</taxon>
        <taxon>Alphaproteobacteria</taxon>
        <taxon>Rhodobacterales</taxon>
        <taxon>Paracoccaceae</taxon>
        <taxon>Rhodobaculum</taxon>
    </lineage>
</organism>
<evidence type="ECO:0000313" key="1">
    <source>
        <dbReference type="EMBL" id="MBK5928005.1"/>
    </source>
</evidence>
<keyword evidence="2" id="KW-1185">Reference proteome</keyword>
<accession>A0A934WIA5</accession>
<comment type="caution">
    <text evidence="1">The sequence shown here is derived from an EMBL/GenBank/DDBJ whole genome shotgun (WGS) entry which is preliminary data.</text>
</comment>